<keyword evidence="3" id="KW-0804">Transcription</keyword>
<dbReference type="OrthoDB" id="63332at2"/>
<dbReference type="InterPro" id="IPR036271">
    <property type="entry name" value="Tet_transcr_reg_TetR-rel_C_sf"/>
</dbReference>
<evidence type="ECO:0000313" key="7">
    <source>
        <dbReference type="Proteomes" id="UP000005234"/>
    </source>
</evidence>
<sequence>MTADPSPAQALRADAARNRERILIAAESLFLERGADASLDEVAKRAKVGIGTLYRRFPTREALLAAMSDERLLALAEASRARDQSMPPDQSIRQFMEELVIHTCHYRGLAASLGAVLQSGTPGCHASQQEATRQLKRAQDADVLRQDVLLDDLVCVVMAISLAVEQAGGSLSRVRHLTHLFIDGFSNPGRALQVSDQRPAKPSRRSP</sequence>
<dbReference type="SUPFAM" id="SSF48498">
    <property type="entry name" value="Tetracyclin repressor-like, C-terminal domain"/>
    <property type="match status" value="1"/>
</dbReference>
<evidence type="ECO:0000256" key="1">
    <source>
        <dbReference type="ARBA" id="ARBA00023015"/>
    </source>
</evidence>
<dbReference type="AlphaFoldDB" id="H8L5F6"/>
<dbReference type="PRINTS" id="PR00455">
    <property type="entry name" value="HTHTETR"/>
</dbReference>
<evidence type="ECO:0000313" key="6">
    <source>
        <dbReference type="EMBL" id="AFC85757.1"/>
    </source>
</evidence>
<dbReference type="EMBL" id="CP003350">
    <property type="protein sequence ID" value="AFC85757.1"/>
    <property type="molecule type" value="Genomic_DNA"/>
</dbReference>
<evidence type="ECO:0000256" key="2">
    <source>
        <dbReference type="ARBA" id="ARBA00023125"/>
    </source>
</evidence>
<dbReference type="InterPro" id="IPR001647">
    <property type="entry name" value="HTH_TetR"/>
</dbReference>
<dbReference type="KEGG" id="fau:Fraau_1319"/>
<accession>H8L5F6</accession>
<evidence type="ECO:0000256" key="3">
    <source>
        <dbReference type="ARBA" id="ARBA00023163"/>
    </source>
</evidence>
<dbReference type="Pfam" id="PF21597">
    <property type="entry name" value="TetR_C_43"/>
    <property type="match status" value="1"/>
</dbReference>
<dbReference type="HOGENOM" id="CLU_069356_17_1_6"/>
<protein>
    <submittedName>
        <fullName evidence="6">Transcriptional regulator</fullName>
    </submittedName>
</protein>
<dbReference type="PANTHER" id="PTHR30055:SF234">
    <property type="entry name" value="HTH-TYPE TRANSCRIPTIONAL REGULATOR BETI"/>
    <property type="match status" value="1"/>
</dbReference>
<feature type="domain" description="HTH tetR-type" evidence="5">
    <location>
        <begin position="16"/>
        <end position="75"/>
    </location>
</feature>
<gene>
    <name evidence="6" type="ordered locus">Fraau_1319</name>
</gene>
<dbReference type="RefSeq" id="WP_014402763.1">
    <property type="nucleotide sequence ID" value="NC_017033.1"/>
</dbReference>
<reference evidence="6" key="1">
    <citation type="submission" date="2012-02" db="EMBL/GenBank/DDBJ databases">
        <title>The complete genome of Frateuria aurantia DSM 6220.</title>
        <authorList>
            <consortium name="US DOE Joint Genome Institute (JGI-PGF)"/>
            <person name="Lucas S."/>
            <person name="Copeland A."/>
            <person name="Lapidus A."/>
            <person name="Glavina del Rio T."/>
            <person name="Dalin E."/>
            <person name="Tice H."/>
            <person name="Bruce D."/>
            <person name="Goodwin L."/>
            <person name="Pitluck S."/>
            <person name="Peters L."/>
            <person name="Ovchinnikova G."/>
            <person name="Teshima H."/>
            <person name="Kyrpides N."/>
            <person name="Mavromatis K."/>
            <person name="Ivanova N."/>
            <person name="Brettin T."/>
            <person name="Detter J.C."/>
            <person name="Han C."/>
            <person name="Larimer F."/>
            <person name="Land M."/>
            <person name="Hauser L."/>
            <person name="Markowitz V."/>
            <person name="Cheng J.-F."/>
            <person name="Hugenholtz P."/>
            <person name="Woyke T."/>
            <person name="Wu D."/>
            <person name="Brambilla E."/>
            <person name="Klenk H.-P."/>
            <person name="Eisen J.A."/>
        </authorList>
    </citation>
    <scope>NUCLEOTIDE SEQUENCE</scope>
    <source>
        <strain evidence="6">DSM 6220</strain>
    </source>
</reference>
<dbReference type="InterPro" id="IPR050109">
    <property type="entry name" value="HTH-type_TetR-like_transc_reg"/>
</dbReference>
<dbReference type="InterPro" id="IPR049445">
    <property type="entry name" value="TetR_SbtR-like_C"/>
</dbReference>
<dbReference type="InterPro" id="IPR009057">
    <property type="entry name" value="Homeodomain-like_sf"/>
</dbReference>
<dbReference type="eggNOG" id="COG1309">
    <property type="taxonomic scope" value="Bacteria"/>
</dbReference>
<name>H8L5F6_FRAAD</name>
<dbReference type="SUPFAM" id="SSF46689">
    <property type="entry name" value="Homeodomain-like"/>
    <property type="match status" value="1"/>
</dbReference>
<dbReference type="Proteomes" id="UP000005234">
    <property type="component" value="Chromosome"/>
</dbReference>
<evidence type="ECO:0000259" key="5">
    <source>
        <dbReference type="PROSITE" id="PS50977"/>
    </source>
</evidence>
<organism evidence="6 7">
    <name type="scientific">Frateuria aurantia (strain ATCC 33424 / DSM 6220 / KCTC 2777 / LMG 1558 / NBRC 3245 / NCIMB 13370)</name>
    <name type="common">Acetobacter aurantius</name>
    <dbReference type="NCBI Taxonomy" id="767434"/>
    <lineage>
        <taxon>Bacteria</taxon>
        <taxon>Pseudomonadati</taxon>
        <taxon>Pseudomonadota</taxon>
        <taxon>Gammaproteobacteria</taxon>
        <taxon>Lysobacterales</taxon>
        <taxon>Rhodanobacteraceae</taxon>
        <taxon>Frateuria</taxon>
    </lineage>
</organism>
<proteinExistence type="predicted"/>
<keyword evidence="1" id="KW-0805">Transcription regulation</keyword>
<feature type="DNA-binding region" description="H-T-H motif" evidence="4">
    <location>
        <begin position="38"/>
        <end position="57"/>
    </location>
</feature>
<dbReference type="GO" id="GO:0000976">
    <property type="term" value="F:transcription cis-regulatory region binding"/>
    <property type="evidence" value="ECO:0007669"/>
    <property type="project" value="TreeGrafter"/>
</dbReference>
<dbReference type="GO" id="GO:0003700">
    <property type="term" value="F:DNA-binding transcription factor activity"/>
    <property type="evidence" value="ECO:0007669"/>
    <property type="project" value="TreeGrafter"/>
</dbReference>
<dbReference type="PANTHER" id="PTHR30055">
    <property type="entry name" value="HTH-TYPE TRANSCRIPTIONAL REGULATOR RUTR"/>
    <property type="match status" value="1"/>
</dbReference>
<dbReference type="PROSITE" id="PS50977">
    <property type="entry name" value="HTH_TETR_2"/>
    <property type="match status" value="1"/>
</dbReference>
<dbReference type="Pfam" id="PF00440">
    <property type="entry name" value="TetR_N"/>
    <property type="match status" value="1"/>
</dbReference>
<dbReference type="Gene3D" id="1.10.357.10">
    <property type="entry name" value="Tetracycline Repressor, domain 2"/>
    <property type="match status" value="1"/>
</dbReference>
<keyword evidence="7" id="KW-1185">Reference proteome</keyword>
<evidence type="ECO:0000256" key="4">
    <source>
        <dbReference type="PROSITE-ProRule" id="PRU00335"/>
    </source>
</evidence>
<dbReference type="STRING" id="767434.Fraau_1319"/>
<keyword evidence="2 4" id="KW-0238">DNA-binding</keyword>